<dbReference type="SUPFAM" id="SSF48452">
    <property type="entry name" value="TPR-like"/>
    <property type="match status" value="1"/>
</dbReference>
<dbReference type="Pfam" id="PF14561">
    <property type="entry name" value="TPR_20"/>
    <property type="match status" value="1"/>
</dbReference>
<dbReference type="InterPro" id="IPR036249">
    <property type="entry name" value="Thioredoxin-like_sf"/>
</dbReference>
<dbReference type="Gene3D" id="3.40.30.10">
    <property type="entry name" value="Glutaredoxin"/>
    <property type="match status" value="1"/>
</dbReference>
<dbReference type="EMBL" id="JAUYVI010000006">
    <property type="protein sequence ID" value="MDQ7249782.1"/>
    <property type="molecule type" value="Genomic_DNA"/>
</dbReference>
<evidence type="ECO:0000313" key="8">
    <source>
        <dbReference type="EMBL" id="MDQ7249782.1"/>
    </source>
</evidence>
<keyword evidence="3" id="KW-0249">Electron transport</keyword>
<dbReference type="PANTHER" id="PTHR45663:SF11">
    <property type="entry name" value="GEO12009P1"/>
    <property type="match status" value="1"/>
</dbReference>
<feature type="domain" description="Thioredoxin" evidence="7">
    <location>
        <begin position="7"/>
        <end position="128"/>
    </location>
</feature>
<dbReference type="InterPro" id="IPR011990">
    <property type="entry name" value="TPR-like_helical_dom_sf"/>
</dbReference>
<dbReference type="SUPFAM" id="SSF52833">
    <property type="entry name" value="Thioredoxin-like"/>
    <property type="match status" value="1"/>
</dbReference>
<comment type="similarity">
    <text evidence="1">Belongs to the thioredoxin family.</text>
</comment>
<accession>A0ABU0YPX4</accession>
<dbReference type="CDD" id="cd02956">
    <property type="entry name" value="ybbN"/>
    <property type="match status" value="1"/>
</dbReference>
<evidence type="ECO:0000256" key="6">
    <source>
        <dbReference type="NCBIfam" id="TIGR01068"/>
    </source>
</evidence>
<dbReference type="PANTHER" id="PTHR45663">
    <property type="entry name" value="GEO12009P1"/>
    <property type="match status" value="1"/>
</dbReference>
<dbReference type="Gene3D" id="1.25.40.10">
    <property type="entry name" value="Tetratricopeptide repeat domain"/>
    <property type="match status" value="2"/>
</dbReference>
<dbReference type="InterPro" id="IPR017937">
    <property type="entry name" value="Thioredoxin_CS"/>
</dbReference>
<evidence type="ECO:0000256" key="2">
    <source>
        <dbReference type="ARBA" id="ARBA00022448"/>
    </source>
</evidence>
<comment type="caution">
    <text evidence="8">The sequence shown here is derived from an EMBL/GenBank/DDBJ whole genome shotgun (WGS) entry which is preliminary data.</text>
</comment>
<evidence type="ECO:0000313" key="9">
    <source>
        <dbReference type="Proteomes" id="UP001230156"/>
    </source>
</evidence>
<reference evidence="9" key="1">
    <citation type="submission" date="2023-08" db="EMBL/GenBank/DDBJ databases">
        <title>Rhodospirillaceae gen. nov., a novel taxon isolated from the Yangtze River Yuezi River estuary sludge.</title>
        <authorList>
            <person name="Ruan L."/>
        </authorList>
    </citation>
    <scope>NUCLEOTIDE SEQUENCE [LARGE SCALE GENOMIC DNA]</scope>
    <source>
        <strain evidence="9">R-7</strain>
    </source>
</reference>
<dbReference type="RefSeq" id="WP_379958172.1">
    <property type="nucleotide sequence ID" value="NZ_JAUYVI010000006.1"/>
</dbReference>
<evidence type="ECO:0000256" key="3">
    <source>
        <dbReference type="ARBA" id="ARBA00022982"/>
    </source>
</evidence>
<dbReference type="PROSITE" id="PS51352">
    <property type="entry name" value="THIOREDOXIN_2"/>
    <property type="match status" value="1"/>
</dbReference>
<dbReference type="NCBIfam" id="TIGR01068">
    <property type="entry name" value="thioredoxin"/>
    <property type="match status" value="1"/>
</dbReference>
<dbReference type="PROSITE" id="PS00194">
    <property type="entry name" value="THIOREDOXIN_1"/>
    <property type="match status" value="1"/>
</dbReference>
<evidence type="ECO:0000256" key="1">
    <source>
        <dbReference type="ARBA" id="ARBA00008987"/>
    </source>
</evidence>
<dbReference type="InterPro" id="IPR005746">
    <property type="entry name" value="Thioredoxin"/>
</dbReference>
<dbReference type="Pfam" id="PF00085">
    <property type="entry name" value="Thioredoxin"/>
    <property type="match status" value="1"/>
</dbReference>
<dbReference type="Proteomes" id="UP001230156">
    <property type="component" value="Unassembled WGS sequence"/>
</dbReference>
<evidence type="ECO:0000256" key="4">
    <source>
        <dbReference type="ARBA" id="ARBA00023157"/>
    </source>
</evidence>
<keyword evidence="5" id="KW-0676">Redox-active center</keyword>
<proteinExistence type="inferred from homology"/>
<keyword evidence="2" id="KW-0813">Transport</keyword>
<keyword evidence="9" id="KW-1185">Reference proteome</keyword>
<protein>
    <recommendedName>
        <fullName evidence="6">Thioredoxin</fullName>
    </recommendedName>
</protein>
<dbReference type="Pfam" id="PF14559">
    <property type="entry name" value="TPR_19"/>
    <property type="match status" value="1"/>
</dbReference>
<evidence type="ECO:0000259" key="7">
    <source>
        <dbReference type="PROSITE" id="PS51352"/>
    </source>
</evidence>
<name>A0ABU0YPX4_9PROT</name>
<keyword evidence="4" id="KW-1015">Disulfide bond</keyword>
<dbReference type="InterPro" id="IPR013766">
    <property type="entry name" value="Thioredoxin_domain"/>
</dbReference>
<gene>
    <name evidence="8" type="primary">trxA</name>
    <name evidence="8" type="ORF">Q8A70_18985</name>
</gene>
<evidence type="ECO:0000256" key="5">
    <source>
        <dbReference type="ARBA" id="ARBA00023284"/>
    </source>
</evidence>
<sequence length="312" mass="32934">MDQLIGGAPGAGAPGANAADLIKDSNQQTFAQDVIDVSMQVPVIVDFWAPWCGPCKQLGPLIEKVVKEAKGAVRLVKINVDESQALAAQLRIQSIPAVYAFFQGRPVDGFVGAQPESQLKQFVQRLAKMGAAGAGPSPVDEALEQAEAAFAEGDFGAASAIFGQVLDHESDNAKAIAGLVRCSIATGDLAGAKEMLEGVTPELLKNPAIGSAVSQLELAEAGQKAAGQTQQLQARIDANPKDFEARHDLAIAQFAAGEREAAIDQLLEIFKANRAWNEDAARKQLVKFFEAMGPTDPLTLAGRRKLSSLMFS</sequence>
<organism evidence="8 9">
    <name type="scientific">Dongia sedimenti</name>
    <dbReference type="NCBI Taxonomy" id="3064282"/>
    <lineage>
        <taxon>Bacteria</taxon>
        <taxon>Pseudomonadati</taxon>
        <taxon>Pseudomonadota</taxon>
        <taxon>Alphaproteobacteria</taxon>
        <taxon>Rhodospirillales</taxon>
        <taxon>Dongiaceae</taxon>
        <taxon>Dongia</taxon>
    </lineage>
</organism>